<dbReference type="EMBL" id="CADEAL010004087">
    <property type="protein sequence ID" value="CAB1451372.1"/>
    <property type="molecule type" value="Genomic_DNA"/>
</dbReference>
<organism evidence="2 3">
    <name type="scientific">Pleuronectes platessa</name>
    <name type="common">European plaice</name>
    <dbReference type="NCBI Taxonomy" id="8262"/>
    <lineage>
        <taxon>Eukaryota</taxon>
        <taxon>Metazoa</taxon>
        <taxon>Chordata</taxon>
        <taxon>Craniata</taxon>
        <taxon>Vertebrata</taxon>
        <taxon>Euteleostomi</taxon>
        <taxon>Actinopterygii</taxon>
        <taxon>Neopterygii</taxon>
        <taxon>Teleostei</taxon>
        <taxon>Neoteleostei</taxon>
        <taxon>Acanthomorphata</taxon>
        <taxon>Carangaria</taxon>
        <taxon>Pleuronectiformes</taxon>
        <taxon>Pleuronectoidei</taxon>
        <taxon>Pleuronectidae</taxon>
        <taxon>Pleuronectes</taxon>
    </lineage>
</organism>
<evidence type="ECO:0000313" key="3">
    <source>
        <dbReference type="Proteomes" id="UP001153269"/>
    </source>
</evidence>
<sequence>MHVDARALACLNNKHVLQNPSQHAHQPRKGNGKRTDRDLLVSEVGNSVCSVHEPSGDVNDLLKDLLSSLTTSS</sequence>
<feature type="region of interest" description="Disordered" evidence="1">
    <location>
        <begin position="14"/>
        <end position="37"/>
    </location>
</feature>
<accession>A0A9N7VER7</accession>
<keyword evidence="3" id="KW-1185">Reference proteome</keyword>
<dbReference type="AlphaFoldDB" id="A0A9N7VER7"/>
<dbReference type="Proteomes" id="UP001153269">
    <property type="component" value="Unassembled WGS sequence"/>
</dbReference>
<comment type="caution">
    <text evidence="2">The sequence shown here is derived from an EMBL/GenBank/DDBJ whole genome shotgun (WGS) entry which is preliminary data.</text>
</comment>
<proteinExistence type="predicted"/>
<evidence type="ECO:0000256" key="1">
    <source>
        <dbReference type="SAM" id="MobiDB-lite"/>
    </source>
</evidence>
<reference evidence="2" key="1">
    <citation type="submission" date="2020-03" db="EMBL/GenBank/DDBJ databases">
        <authorList>
            <person name="Weist P."/>
        </authorList>
    </citation>
    <scope>NUCLEOTIDE SEQUENCE</scope>
</reference>
<gene>
    <name evidence="2" type="ORF">PLEPLA_LOCUS39065</name>
</gene>
<feature type="compositionally biased region" description="Polar residues" evidence="1">
    <location>
        <begin position="15"/>
        <end position="24"/>
    </location>
</feature>
<protein>
    <submittedName>
        <fullName evidence="2">Uncharacterized protein</fullName>
    </submittedName>
</protein>
<name>A0A9N7VER7_PLEPL</name>
<evidence type="ECO:0000313" key="2">
    <source>
        <dbReference type="EMBL" id="CAB1451372.1"/>
    </source>
</evidence>